<name>A0A2T9J7G7_9CAUL</name>
<dbReference type="PIRSF" id="PIRSF000429">
    <property type="entry name" value="Ac-CoA_Ac_transf"/>
    <property type="match status" value="1"/>
</dbReference>
<dbReference type="Gene3D" id="3.40.47.10">
    <property type="match status" value="1"/>
</dbReference>
<dbReference type="PANTHER" id="PTHR42870">
    <property type="entry name" value="ACETYL-COA C-ACETYLTRANSFERASE"/>
    <property type="match status" value="1"/>
</dbReference>
<dbReference type="InterPro" id="IPR016039">
    <property type="entry name" value="Thiolase-like"/>
</dbReference>
<evidence type="ECO:0000313" key="3">
    <source>
        <dbReference type="EMBL" id="PVM77475.1"/>
    </source>
</evidence>
<dbReference type="InterPro" id="IPR055140">
    <property type="entry name" value="Thiolase_C_2"/>
</dbReference>
<dbReference type="NCBIfam" id="NF005704">
    <property type="entry name" value="PRK07516.1"/>
    <property type="match status" value="1"/>
</dbReference>
<feature type="domain" description="Thiolase N-terminal" evidence="1">
    <location>
        <begin position="5"/>
        <end position="180"/>
    </location>
</feature>
<evidence type="ECO:0000313" key="4">
    <source>
        <dbReference type="Proteomes" id="UP000244913"/>
    </source>
</evidence>
<feature type="domain" description="Thiolase C-terminal" evidence="2">
    <location>
        <begin position="251"/>
        <end position="383"/>
    </location>
</feature>
<dbReference type="EMBL" id="QDKP01000049">
    <property type="protein sequence ID" value="PVM77475.1"/>
    <property type="molecule type" value="Genomic_DNA"/>
</dbReference>
<dbReference type="Proteomes" id="UP000244913">
    <property type="component" value="Unassembled WGS sequence"/>
</dbReference>
<reference evidence="3 4" key="1">
    <citation type="submission" date="2018-04" db="EMBL/GenBank/DDBJ databases">
        <title>The genome sequence of Caulobacter sp. 736.</title>
        <authorList>
            <person name="Gao J."/>
            <person name="Sun J."/>
        </authorList>
    </citation>
    <scope>NUCLEOTIDE SEQUENCE [LARGE SCALE GENOMIC DNA]</scope>
    <source>
        <strain evidence="3 4">736</strain>
    </source>
</reference>
<evidence type="ECO:0000259" key="1">
    <source>
        <dbReference type="Pfam" id="PF00108"/>
    </source>
</evidence>
<dbReference type="Pfam" id="PF00108">
    <property type="entry name" value="Thiolase_N"/>
    <property type="match status" value="1"/>
</dbReference>
<dbReference type="InterPro" id="IPR020616">
    <property type="entry name" value="Thiolase_N"/>
</dbReference>
<dbReference type="InterPro" id="IPR002155">
    <property type="entry name" value="Thiolase"/>
</dbReference>
<protein>
    <submittedName>
        <fullName evidence="3">Thiolase domain-containing protein</fullName>
    </submittedName>
</protein>
<dbReference type="SUPFAM" id="SSF53901">
    <property type="entry name" value="Thiolase-like"/>
    <property type="match status" value="2"/>
</dbReference>
<organism evidence="3 4">
    <name type="scientific">Caulobacter radicis</name>
    <dbReference type="NCBI Taxonomy" id="2172650"/>
    <lineage>
        <taxon>Bacteria</taxon>
        <taxon>Pseudomonadati</taxon>
        <taxon>Pseudomonadota</taxon>
        <taxon>Alphaproteobacteria</taxon>
        <taxon>Caulobacterales</taxon>
        <taxon>Caulobacteraceae</taxon>
        <taxon>Caulobacter</taxon>
    </lineage>
</organism>
<dbReference type="AlphaFoldDB" id="A0A2T9J7G7"/>
<accession>A0A2T9J7G7</accession>
<gene>
    <name evidence="3" type="ORF">DDF65_16215</name>
</gene>
<dbReference type="PANTHER" id="PTHR42870:SF1">
    <property type="entry name" value="NON-SPECIFIC LIPID-TRANSFER PROTEIN-LIKE 2"/>
    <property type="match status" value="1"/>
</dbReference>
<dbReference type="CDD" id="cd00829">
    <property type="entry name" value="SCP-x_thiolase"/>
    <property type="match status" value="1"/>
</dbReference>
<dbReference type="GO" id="GO:0003988">
    <property type="term" value="F:acetyl-CoA C-acyltransferase activity"/>
    <property type="evidence" value="ECO:0007669"/>
    <property type="project" value="UniProtKB-ARBA"/>
</dbReference>
<keyword evidence="4" id="KW-1185">Reference proteome</keyword>
<comment type="caution">
    <text evidence="3">The sequence shown here is derived from an EMBL/GenBank/DDBJ whole genome shotgun (WGS) entry which is preliminary data.</text>
</comment>
<proteinExistence type="predicted"/>
<evidence type="ECO:0000259" key="2">
    <source>
        <dbReference type="Pfam" id="PF22691"/>
    </source>
</evidence>
<dbReference type="Pfam" id="PF22691">
    <property type="entry name" value="Thiolase_C_1"/>
    <property type="match status" value="1"/>
</dbReference>
<sequence length="386" mass="39867">MRPLIVGWGHTKFGRHDALSVEDLIHMAAREALDDAGIDADEVDAVWLGHFNSGLVPDGFCSSMVLGIDPALRFKPATRVENACASGSAALYAAVDAIQSGRVRVALVVGAEKMSGLDTAGVTRALGGASYQREEAGLSFPDIFARFAKAYGERYGDPTEAMAHIAVKNHENALGNPLAQMHRALTLDFCRTVSEKNPMISHPLKVSDCSLISDGAAAIVLVADDMAGAFKKAVGFRALSHVSDLLPLSAKDLPAFEGPARAIAQAYAAGGVSVEDLSLAEVHDCFTIAELLTVEALGLAAPGEGRAAVIDGATRRGGALPINLSGGLKAKGHPVGATGVSMHVIAARQLLGQAGDMQLPGAHLAMCVNMGGGAVATYASILEAVK</sequence>